<feature type="transmembrane region" description="Helical" evidence="1">
    <location>
        <begin position="304"/>
        <end position="329"/>
    </location>
</feature>
<keyword evidence="1" id="KW-0472">Membrane</keyword>
<dbReference type="EMBL" id="PCWN01000011">
    <property type="protein sequence ID" value="PIR03598.1"/>
    <property type="molecule type" value="Genomic_DNA"/>
</dbReference>
<evidence type="ECO:0000313" key="3">
    <source>
        <dbReference type="Proteomes" id="UP000229600"/>
    </source>
</evidence>
<comment type="caution">
    <text evidence="2">The sequence shown here is derived from an EMBL/GenBank/DDBJ whole genome shotgun (WGS) entry which is preliminary data.</text>
</comment>
<name>A0A2H0N3Z8_9BACT</name>
<organism evidence="2 3">
    <name type="scientific">Candidatus Magasanikbacteria bacterium CG11_big_fil_rev_8_21_14_0_20_39_34</name>
    <dbReference type="NCBI Taxonomy" id="1974653"/>
    <lineage>
        <taxon>Bacteria</taxon>
        <taxon>Candidatus Magasanikiibacteriota</taxon>
    </lineage>
</organism>
<gene>
    <name evidence="2" type="ORF">COV59_05415</name>
</gene>
<keyword evidence="1" id="KW-0812">Transmembrane</keyword>
<keyword evidence="1" id="KW-1133">Transmembrane helix</keyword>
<proteinExistence type="predicted"/>
<evidence type="ECO:0000313" key="2">
    <source>
        <dbReference type="EMBL" id="PIR03598.1"/>
    </source>
</evidence>
<evidence type="ECO:0000256" key="1">
    <source>
        <dbReference type="SAM" id="Phobius"/>
    </source>
</evidence>
<sequence length="338" mass="38304">MKNFSDYNIKPSNILKVIALVFVGVIVLTFAVRMFGTSLKSLNSGSALSAKVSGDAYSVRDSAYGIGGNVSGLSQRNVMPEAGEETMTSGNDAEAFEVTQYNAFIETRKLKDTCTKISDLKAQNEIIFENANEYEHGCAYTFKVEKEKTNEILELVQGLHPRDLSENTYTIKQVVEDYTGQLEILQKKQETIEKTLSEAITAYDEITQVARRSQNADALASIVDSKVRTLERLTQERINISAQIDRLSRAKAEQLDRLKYTYFYVNVSEIQYVDGNQVKDSWRIAVQNFVRDINEVAQDITVGLIALIFVILQYVLYLFLLLFVAKYFWKVAKALWKR</sequence>
<reference evidence="2 3" key="1">
    <citation type="submission" date="2017-09" db="EMBL/GenBank/DDBJ databases">
        <title>Depth-based differentiation of microbial function through sediment-hosted aquifers and enrichment of novel symbionts in the deep terrestrial subsurface.</title>
        <authorList>
            <person name="Probst A.J."/>
            <person name="Ladd B."/>
            <person name="Jarett J.K."/>
            <person name="Geller-Mcgrath D.E."/>
            <person name="Sieber C.M."/>
            <person name="Emerson J.B."/>
            <person name="Anantharaman K."/>
            <person name="Thomas B.C."/>
            <person name="Malmstrom R."/>
            <person name="Stieglmeier M."/>
            <person name="Klingl A."/>
            <person name="Woyke T."/>
            <person name="Ryan C.M."/>
            <person name="Banfield J.F."/>
        </authorList>
    </citation>
    <scope>NUCLEOTIDE SEQUENCE [LARGE SCALE GENOMIC DNA]</scope>
    <source>
        <strain evidence="2">CG11_big_fil_rev_8_21_14_0_20_39_34</strain>
    </source>
</reference>
<dbReference type="Proteomes" id="UP000229600">
    <property type="component" value="Unassembled WGS sequence"/>
</dbReference>
<accession>A0A2H0N3Z8</accession>
<evidence type="ECO:0008006" key="4">
    <source>
        <dbReference type="Google" id="ProtNLM"/>
    </source>
</evidence>
<feature type="transmembrane region" description="Helical" evidence="1">
    <location>
        <begin position="12"/>
        <end position="36"/>
    </location>
</feature>
<protein>
    <recommendedName>
        <fullName evidence="4">DUF4349 domain-containing protein</fullName>
    </recommendedName>
</protein>
<dbReference type="AlphaFoldDB" id="A0A2H0N3Z8"/>